<organism evidence="3 4">
    <name type="scientific">Anaeroglobus geminatus F0357</name>
    <dbReference type="NCBI Taxonomy" id="861450"/>
    <lineage>
        <taxon>Bacteria</taxon>
        <taxon>Bacillati</taxon>
        <taxon>Bacillota</taxon>
        <taxon>Negativicutes</taxon>
        <taxon>Veillonellales</taxon>
        <taxon>Veillonellaceae</taxon>
        <taxon>Anaeroglobus</taxon>
    </lineage>
</organism>
<dbReference type="GO" id="GO:0004180">
    <property type="term" value="F:carboxypeptidase activity"/>
    <property type="evidence" value="ECO:0007669"/>
    <property type="project" value="UniProtKB-KW"/>
</dbReference>
<evidence type="ECO:0000313" key="4">
    <source>
        <dbReference type="Proteomes" id="UP000005481"/>
    </source>
</evidence>
<dbReference type="AlphaFoldDB" id="G9YG34"/>
<dbReference type="Gene3D" id="3.40.50.10740">
    <property type="entry name" value="Class I glutamine amidotransferase-like"/>
    <property type="match status" value="1"/>
</dbReference>
<dbReference type="eggNOG" id="COG1619">
    <property type="taxonomic scope" value="Bacteria"/>
</dbReference>
<keyword evidence="1" id="KW-0732">Signal</keyword>
<dbReference type="InterPro" id="IPR040449">
    <property type="entry name" value="Peptidase_S66_N"/>
</dbReference>
<dbReference type="InterPro" id="IPR027478">
    <property type="entry name" value="LdcA_N"/>
</dbReference>
<keyword evidence="3" id="KW-0378">Hydrolase</keyword>
<evidence type="ECO:0000313" key="3">
    <source>
        <dbReference type="EMBL" id="EHM42464.1"/>
    </source>
</evidence>
<feature type="domain" description="LD-carboxypeptidase N-terminal" evidence="2">
    <location>
        <begin position="44"/>
        <end position="152"/>
    </location>
</feature>
<comment type="caution">
    <text evidence="3">The sequence shown here is derived from an EMBL/GenBank/DDBJ whole genome shotgun (WGS) entry which is preliminary data.</text>
</comment>
<dbReference type="EMBL" id="AGCJ01000018">
    <property type="protein sequence ID" value="EHM42464.1"/>
    <property type="molecule type" value="Genomic_DNA"/>
</dbReference>
<feature type="signal peptide" evidence="1">
    <location>
        <begin position="1"/>
        <end position="26"/>
    </location>
</feature>
<dbReference type="PANTHER" id="PTHR30237">
    <property type="entry name" value="MURAMOYLTETRAPEPTIDE CARBOXYPEPTIDASE"/>
    <property type="match status" value="1"/>
</dbReference>
<dbReference type="Proteomes" id="UP000005481">
    <property type="component" value="Unassembled WGS sequence"/>
</dbReference>
<keyword evidence="3" id="KW-0645">Protease</keyword>
<keyword evidence="4" id="KW-1185">Reference proteome</keyword>
<dbReference type="RefSeq" id="WP_006789587.1">
    <property type="nucleotide sequence ID" value="NZ_JH417572.1"/>
</dbReference>
<dbReference type="HOGENOM" id="CLU_1493235_0_0_9"/>
<feature type="chain" id="PRO_5038739432" evidence="1">
    <location>
        <begin position="27"/>
        <end position="180"/>
    </location>
</feature>
<name>G9YG34_9FIRM</name>
<dbReference type="Pfam" id="PF02016">
    <property type="entry name" value="Peptidase_S66"/>
    <property type="match status" value="1"/>
</dbReference>
<evidence type="ECO:0000259" key="2">
    <source>
        <dbReference type="Pfam" id="PF02016"/>
    </source>
</evidence>
<dbReference type="PANTHER" id="PTHR30237:SF2">
    <property type="entry name" value="MUREIN TETRAPEPTIDE CARBOXYPEPTIDASE"/>
    <property type="match status" value="1"/>
</dbReference>
<dbReference type="STRING" id="861450.HMPREF0080_00598"/>
<reference evidence="3 4" key="1">
    <citation type="submission" date="2011-08" db="EMBL/GenBank/DDBJ databases">
        <authorList>
            <person name="Weinstock G."/>
            <person name="Sodergren E."/>
            <person name="Clifton S."/>
            <person name="Fulton L."/>
            <person name="Fulton B."/>
            <person name="Courtney L."/>
            <person name="Fronick C."/>
            <person name="Harrison M."/>
            <person name="Strong C."/>
            <person name="Farmer C."/>
            <person name="Delahaunty K."/>
            <person name="Markovic C."/>
            <person name="Hall O."/>
            <person name="Minx P."/>
            <person name="Tomlinson C."/>
            <person name="Mitreva M."/>
            <person name="Hou S."/>
            <person name="Chen J."/>
            <person name="Wollam A."/>
            <person name="Pepin K.H."/>
            <person name="Johnson M."/>
            <person name="Bhonagiri V."/>
            <person name="Zhang X."/>
            <person name="Suruliraj S."/>
            <person name="Warren W."/>
            <person name="Chinwalla A."/>
            <person name="Mardis E.R."/>
            <person name="Wilson R.K."/>
        </authorList>
    </citation>
    <scope>NUCLEOTIDE SEQUENCE [LARGE SCALE GENOMIC DNA]</scope>
    <source>
        <strain evidence="3 4">F0357</strain>
    </source>
</reference>
<sequence>MTHSSFIKAVAAALLFTMTAGFSVTAAAVPSFTTGKALHRGDCIGITGTATAAEDIDIPALKQRLGEEGFSVKVMPTVTKRYGYFSGTDAERAGDLNELFADDSVTAILCFDGGYGSARILDKLDYDMIRTHAKPFIGFSDTTALHIALEVKLSHFTDPWPIRFQASTKTITHGILSKKP</sequence>
<evidence type="ECO:0000256" key="1">
    <source>
        <dbReference type="SAM" id="SignalP"/>
    </source>
</evidence>
<dbReference type="SUPFAM" id="SSF52317">
    <property type="entry name" value="Class I glutamine amidotransferase-like"/>
    <property type="match status" value="1"/>
</dbReference>
<gene>
    <name evidence="3" type="ORF">HMPREF0080_00598</name>
</gene>
<proteinExistence type="predicted"/>
<protein>
    <submittedName>
        <fullName evidence="3">LD-carboxypeptidase</fullName>
    </submittedName>
</protein>
<dbReference type="InterPro" id="IPR029062">
    <property type="entry name" value="Class_I_gatase-like"/>
</dbReference>
<dbReference type="InterPro" id="IPR003507">
    <property type="entry name" value="S66_fam"/>
</dbReference>
<accession>G9YG34</accession>
<keyword evidence="3" id="KW-0121">Carboxypeptidase</keyword>
<dbReference type="MEROPS" id="S66.003"/>
<dbReference type="PATRIC" id="fig|861450.3.peg.572"/>